<protein>
    <submittedName>
        <fullName evidence="4">LodA/GoxA family CTQ-dependent oxidase</fullName>
    </submittedName>
</protein>
<feature type="domain" description="L-lysine epsilon oxidase C-terminal" evidence="3">
    <location>
        <begin position="690"/>
        <end position="846"/>
    </location>
</feature>
<dbReference type="InterPro" id="IPR020835">
    <property type="entry name" value="Catalase_sf"/>
</dbReference>
<dbReference type="EMBL" id="JAJNAY010000001">
    <property type="protein sequence ID" value="MCD1117793.1"/>
    <property type="molecule type" value="Genomic_DNA"/>
</dbReference>
<keyword evidence="5" id="KW-1185">Reference proteome</keyword>
<sequence length="1040" mass="120017">MEKKYISDLKAQFIDTYQKVMIENGAHPAPRAVFRKQHGVVHGELSLSNNLPIEKLVGDLGFFGIKDNFKCVMRFSSDTAPKKTDVKSTIGVGLKIFDLPNNAEGFDGPNTDFIFQNIDMFFAQNAQQMVDFTQISGSGDINQLNEYYRENKELKRILDQMEKYEDSCLTTTYYPIIPFRLGEKHMIKLRLKPVVKENFPVIMKQKDYLAKDLQQKLSNDSYQFILEGQIKELDEKIADNLQLKWDESFIEIGRLNLPKQDLNLIGVKELGDHINFNCWRINSLNQPLGSIAEARRDVYKYGAETRYSANALEFREPQKQVCPFHAQNKDEKIVDHEIVSAAIYPSIGIMRVGNSDEYYIGPQVPEPILSNDLSFYRDREGKIKRQAAEFRIYGLNIKGEVVKELTHPDIKDKVEISWSCHLANQKAAWYQFNLALDIPEANEDEYKFSFKRNSDVPDRMSLVIDGGIKIINSKSISKSAIFKGKFLKNNEVYLGEIFFDKNSPNSKRLHVLGGKGISKSSKNEIALDFANNDDWYDDTSDGPVTAIVKFNNKEINVKPAWVICAPPDYAPVQQSVRTMWDLMRDLSVRELNLPAPISPSFSYDIFPIFKRMTELQWVNKGFLTTFGFNGAYNFNENIWIEKLRDGTMNNLEFRRQMFNQFRQFDLPGSQSPALWPWLYGDAIEIVGNGSPRQHSTLTDLQIKMLQQWVDGNFIDDWDKYKTNYINPKPLDEYPVEEQADLLTRAALDFCLADAFHPGCEMTWPVRISSMYDSPFRFNFDKDNLIKDNLDYGPFIDQTLLNKIINPFESQVAGGITRWMAIPWQTDTASCKDGYDTSYDPYIPTFWPARVPNEIITYKQFKALQEKQGNPEEQLEILNQRFEWLEDLPGNPTIYSPYQEIINKMITHFDSVGTVLPIKLDETITNNENTKVPNTVQVALTSSYTKIINIILKETRQKQIIDNLGKDKVLKIISDNVLNSSKLQIDEEVKKEAEHILNNSEALENLLSKVQETNKDLQIEYVKPNQKIVTIHERFRRRFNS</sequence>
<comment type="caution">
    <text evidence="4">The sequence shown here is derived from an EMBL/GenBank/DDBJ whole genome shotgun (WGS) entry which is preliminary data.</text>
</comment>
<reference evidence="4" key="1">
    <citation type="submission" date="2021-11" db="EMBL/GenBank/DDBJ databases">
        <title>Description of novel Chryseobacterium species.</title>
        <authorList>
            <person name="Saticioglu I.B."/>
            <person name="Ay H."/>
            <person name="Altun S."/>
            <person name="Duman M."/>
        </authorList>
    </citation>
    <scope>NUCLEOTIDE SEQUENCE</scope>
    <source>
        <strain evidence="4">C-17</strain>
    </source>
</reference>
<dbReference type="AlphaFoldDB" id="A0A9Q3YWA7"/>
<dbReference type="SUPFAM" id="SSF56634">
    <property type="entry name" value="Heme-dependent catalase-like"/>
    <property type="match status" value="1"/>
</dbReference>
<name>A0A9Q3YWA7_9FLAO</name>
<feature type="domain" description="L-Lysine epsilon oxidase N-terminal" evidence="2">
    <location>
        <begin position="344"/>
        <end position="564"/>
    </location>
</feature>
<dbReference type="InterPro" id="IPR033798">
    <property type="entry name" value="LodA-like"/>
</dbReference>
<evidence type="ECO:0000256" key="1">
    <source>
        <dbReference type="SAM" id="Coils"/>
    </source>
</evidence>
<feature type="coiled-coil region" evidence="1">
    <location>
        <begin position="992"/>
        <end position="1019"/>
    </location>
</feature>
<dbReference type="GO" id="GO:0020037">
    <property type="term" value="F:heme binding"/>
    <property type="evidence" value="ECO:0007669"/>
    <property type="project" value="InterPro"/>
</dbReference>
<evidence type="ECO:0000313" key="4">
    <source>
        <dbReference type="EMBL" id="MCD1117793.1"/>
    </source>
</evidence>
<dbReference type="RefSeq" id="WP_230669903.1">
    <property type="nucleotide sequence ID" value="NZ_JAJNAY010000001.1"/>
</dbReference>
<evidence type="ECO:0000259" key="2">
    <source>
        <dbReference type="Pfam" id="PF17990"/>
    </source>
</evidence>
<dbReference type="Pfam" id="PF18417">
    <property type="entry name" value="LodA_C"/>
    <property type="match status" value="1"/>
</dbReference>
<keyword evidence="1" id="KW-0175">Coiled coil</keyword>
<gene>
    <name evidence="4" type="ORF">LO744_13075</name>
</gene>
<evidence type="ECO:0000259" key="3">
    <source>
        <dbReference type="Pfam" id="PF18417"/>
    </source>
</evidence>
<proteinExistence type="predicted"/>
<dbReference type="InterPro" id="IPR041173">
    <property type="entry name" value="LodA_C"/>
</dbReference>
<accession>A0A9Q3YWA7</accession>
<dbReference type="Pfam" id="PF17990">
    <property type="entry name" value="LodA_N"/>
    <property type="match status" value="1"/>
</dbReference>
<evidence type="ECO:0000313" key="5">
    <source>
        <dbReference type="Proteomes" id="UP001108025"/>
    </source>
</evidence>
<organism evidence="4 5">
    <name type="scientific">Chryseobacterium turcicum</name>
    <dbReference type="NCBI Taxonomy" id="2898076"/>
    <lineage>
        <taxon>Bacteria</taxon>
        <taxon>Pseudomonadati</taxon>
        <taxon>Bacteroidota</taxon>
        <taxon>Flavobacteriia</taxon>
        <taxon>Flavobacteriales</taxon>
        <taxon>Weeksellaceae</taxon>
        <taxon>Chryseobacterium group</taxon>
        <taxon>Chryseobacterium</taxon>
    </lineage>
</organism>
<dbReference type="InterPro" id="IPR041168">
    <property type="entry name" value="LodA_N"/>
</dbReference>
<dbReference type="Gene3D" id="2.40.180.10">
    <property type="entry name" value="Catalase core domain"/>
    <property type="match status" value="1"/>
</dbReference>
<dbReference type="Proteomes" id="UP001108025">
    <property type="component" value="Unassembled WGS sequence"/>
</dbReference>
<dbReference type="CDD" id="cd14731">
    <property type="entry name" value="LodA_like_1"/>
    <property type="match status" value="1"/>
</dbReference>